<dbReference type="EMBL" id="UZAU01000436">
    <property type="status" value="NOT_ANNOTATED_CDS"/>
    <property type="molecule type" value="Genomic_DNA"/>
</dbReference>
<dbReference type="EnsemblPlants" id="evm.model.05.651">
    <property type="protein sequence ID" value="cds.evm.model.05.651"/>
    <property type="gene ID" value="evm.TU.05.651"/>
</dbReference>
<evidence type="ECO:0000313" key="3">
    <source>
        <dbReference type="EnsemblPlants" id="cds.evm.model.05.651"/>
    </source>
</evidence>
<dbReference type="GO" id="GO:0003676">
    <property type="term" value="F:nucleic acid binding"/>
    <property type="evidence" value="ECO:0007669"/>
    <property type="project" value="InterPro"/>
</dbReference>
<organism evidence="3 4">
    <name type="scientific">Cannabis sativa</name>
    <name type="common">Hemp</name>
    <name type="synonym">Marijuana</name>
    <dbReference type="NCBI Taxonomy" id="3483"/>
    <lineage>
        <taxon>Eukaryota</taxon>
        <taxon>Viridiplantae</taxon>
        <taxon>Streptophyta</taxon>
        <taxon>Embryophyta</taxon>
        <taxon>Tracheophyta</taxon>
        <taxon>Spermatophyta</taxon>
        <taxon>Magnoliopsida</taxon>
        <taxon>eudicotyledons</taxon>
        <taxon>Gunneridae</taxon>
        <taxon>Pentapetalae</taxon>
        <taxon>rosids</taxon>
        <taxon>fabids</taxon>
        <taxon>Rosales</taxon>
        <taxon>Cannabaceae</taxon>
        <taxon>Cannabis</taxon>
    </lineage>
</organism>
<dbReference type="AlphaFoldDB" id="A0A803PRA4"/>
<sequence length="207" mass="23303">MSKVIKRKSEMKEESTGNGLLVRRKHFKKVNKGQNSTGNGKPGSKFKGRCYICNSFNHLRKYCPILKDYNLKKSGNTDIVSNREDSGYDSASVMVVSKTSGVVELGDNRYCKMIGVGSIRLKIDNGRITKLDKVRHVLEIKRNLISISMLDQDGCVVRVEKGKLRVIRGDKTIIEWSIVNGIYVLQENTLKDQENVASRDGVHKTIV</sequence>
<dbReference type="InterPro" id="IPR054722">
    <property type="entry name" value="PolX-like_BBD"/>
</dbReference>
<proteinExistence type="predicted"/>
<evidence type="ECO:0000256" key="1">
    <source>
        <dbReference type="SAM" id="MobiDB-lite"/>
    </source>
</evidence>
<dbReference type="Gramene" id="evm.model.05.651">
    <property type="protein sequence ID" value="cds.evm.model.05.651"/>
    <property type="gene ID" value="evm.TU.05.651"/>
</dbReference>
<feature type="domain" description="Retrovirus-related Pol polyprotein from transposon TNT 1-94-like beta-barrel" evidence="2">
    <location>
        <begin position="99"/>
        <end position="155"/>
    </location>
</feature>
<dbReference type="Pfam" id="PF22936">
    <property type="entry name" value="Pol_BBD"/>
    <property type="match status" value="1"/>
</dbReference>
<protein>
    <recommendedName>
        <fullName evidence="2">Retrovirus-related Pol polyprotein from transposon TNT 1-94-like beta-barrel domain-containing protein</fullName>
    </recommendedName>
</protein>
<dbReference type="SUPFAM" id="SSF57756">
    <property type="entry name" value="Retrovirus zinc finger-like domains"/>
    <property type="match status" value="1"/>
</dbReference>
<feature type="compositionally biased region" description="Basic residues" evidence="1">
    <location>
        <begin position="22"/>
        <end position="31"/>
    </location>
</feature>
<accession>A0A803PRA4</accession>
<reference evidence="3" key="1">
    <citation type="submission" date="2018-11" db="EMBL/GenBank/DDBJ databases">
        <authorList>
            <person name="Grassa J C."/>
        </authorList>
    </citation>
    <scope>NUCLEOTIDE SEQUENCE [LARGE SCALE GENOMIC DNA]</scope>
</reference>
<keyword evidence="4" id="KW-1185">Reference proteome</keyword>
<dbReference type="Proteomes" id="UP000596661">
    <property type="component" value="Chromosome 5"/>
</dbReference>
<dbReference type="GO" id="GO:0008270">
    <property type="term" value="F:zinc ion binding"/>
    <property type="evidence" value="ECO:0007669"/>
    <property type="project" value="InterPro"/>
</dbReference>
<dbReference type="InterPro" id="IPR036875">
    <property type="entry name" value="Znf_CCHC_sf"/>
</dbReference>
<name>A0A803PRA4_CANSA</name>
<evidence type="ECO:0000259" key="2">
    <source>
        <dbReference type="Pfam" id="PF22936"/>
    </source>
</evidence>
<evidence type="ECO:0000313" key="4">
    <source>
        <dbReference type="Proteomes" id="UP000596661"/>
    </source>
</evidence>
<feature type="region of interest" description="Disordered" evidence="1">
    <location>
        <begin position="1"/>
        <end position="41"/>
    </location>
</feature>
<reference evidence="3" key="2">
    <citation type="submission" date="2021-03" db="UniProtKB">
        <authorList>
            <consortium name="EnsemblPlants"/>
        </authorList>
    </citation>
    <scope>IDENTIFICATION</scope>
</reference>